<sequence>MPTTRRNSEHPAMPKPLRWVIGGTFLGLLALNNGCTTPTQPAELLQLSPESPKNRAMQIRVFETSNEHELLSASAAVLQDLGLQIEESVRQMGFLRATKERSAREYGQDLNRFFMGLLSLGNFRMPVDLHQKIAAVLIARPINQEGTKHEVRIMFYRVVWQGDGQADRQYIPPGEQKMEMIRDPLIYQQFFFKLSKAVFLEAFTI</sequence>
<evidence type="ECO:0000313" key="2">
    <source>
        <dbReference type="Proteomes" id="UP001302494"/>
    </source>
</evidence>
<proteinExistence type="predicted"/>
<reference evidence="1 2" key="1">
    <citation type="submission" date="2023-01" db="EMBL/GenBank/DDBJ databases">
        <title>Cultivation and genomic characterization of new, ubiquitous marine nitrite-oxidizing bacteria from the Nitrospirales.</title>
        <authorList>
            <person name="Mueller A.J."/>
            <person name="Daebeler A."/>
            <person name="Herbold C.W."/>
            <person name="Kirkegaard R.H."/>
            <person name="Daims H."/>
        </authorList>
    </citation>
    <scope>NUCLEOTIDE SEQUENCE [LARGE SCALE GENOMIC DNA]</scope>
    <source>
        <strain evidence="1 2">DK</strain>
    </source>
</reference>
<dbReference type="AlphaFoldDB" id="A0AA96K259"/>
<protein>
    <submittedName>
        <fullName evidence="1">Uncharacterized protein</fullName>
    </submittedName>
</protein>
<dbReference type="Proteomes" id="UP001302494">
    <property type="component" value="Chromosome"/>
</dbReference>
<keyword evidence="2" id="KW-1185">Reference proteome</keyword>
<dbReference type="EMBL" id="CP116968">
    <property type="protein sequence ID" value="WNM63766.1"/>
    <property type="molecule type" value="Genomic_DNA"/>
</dbReference>
<gene>
    <name evidence="1" type="ORF">PQG83_08425</name>
</gene>
<name>A0AA96K259_9BACT</name>
<dbReference type="KEGG" id="nneo:PQG83_08425"/>
<accession>A0AA96K259</accession>
<dbReference type="RefSeq" id="WP_312748458.1">
    <property type="nucleotide sequence ID" value="NZ_CP116968.1"/>
</dbReference>
<organism evidence="1 2">
    <name type="scientific">Candidatus Nitrospira neomarina</name>
    <dbReference type="NCBI Taxonomy" id="3020899"/>
    <lineage>
        <taxon>Bacteria</taxon>
        <taxon>Pseudomonadati</taxon>
        <taxon>Nitrospirota</taxon>
        <taxon>Nitrospiria</taxon>
        <taxon>Nitrospirales</taxon>
        <taxon>Nitrospiraceae</taxon>
        <taxon>Nitrospira</taxon>
    </lineage>
</organism>
<evidence type="ECO:0000313" key="1">
    <source>
        <dbReference type="EMBL" id="WNM63766.1"/>
    </source>
</evidence>